<dbReference type="AlphaFoldDB" id="A0A174US78"/>
<evidence type="ECO:0000313" key="4">
    <source>
        <dbReference type="Proteomes" id="UP000251853"/>
    </source>
</evidence>
<dbReference type="Gene3D" id="3.40.50.1820">
    <property type="entry name" value="alpha/beta hydrolase"/>
    <property type="match status" value="1"/>
</dbReference>
<dbReference type="Proteomes" id="UP000251853">
    <property type="component" value="Unassembled WGS sequence"/>
</dbReference>
<evidence type="ECO:0000313" key="2">
    <source>
        <dbReference type="EMBL" id="SQB11364.1"/>
    </source>
</evidence>
<keyword evidence="4" id="KW-1185">Reference proteome</keyword>
<sequence>MTSISGTAEREKLGSFFRELAVMRKEDRFGLYAVQCKKNTGVEMAMELIKSLYQVCVATFDAMHYEIYPYLGNINYFFALEGEVGFKKMVLETWERLALGAFNLIETPGDHYTCVEQKENAEHLAGLLCILKE</sequence>
<organism evidence="1 3">
    <name type="scientific">Enterocloster clostridioformis</name>
    <dbReference type="NCBI Taxonomy" id="1531"/>
    <lineage>
        <taxon>Bacteria</taxon>
        <taxon>Bacillati</taxon>
        <taxon>Bacillota</taxon>
        <taxon>Clostridia</taxon>
        <taxon>Lachnospirales</taxon>
        <taxon>Lachnospiraceae</taxon>
        <taxon>Enterocloster</taxon>
    </lineage>
</organism>
<accession>A0A174US78</accession>
<proteinExistence type="predicted"/>
<protein>
    <submittedName>
        <fullName evidence="1">Nonribosomal peptide synthetase</fullName>
    </submittedName>
</protein>
<name>A0A174US78_9FIRM</name>
<evidence type="ECO:0000313" key="3">
    <source>
        <dbReference type="Proteomes" id="UP000095512"/>
    </source>
</evidence>
<dbReference type="Proteomes" id="UP000095512">
    <property type="component" value="Unassembled WGS sequence"/>
</dbReference>
<dbReference type="EMBL" id="CZAB01000123">
    <property type="protein sequence ID" value="CUQ22898.1"/>
    <property type="molecule type" value="Genomic_DNA"/>
</dbReference>
<gene>
    <name evidence="1" type="ORF">ERS852480_05204</name>
    <name evidence="2" type="ORF">NCTC11224_02724</name>
</gene>
<reference evidence="1 3" key="1">
    <citation type="submission" date="2015-09" db="EMBL/GenBank/DDBJ databases">
        <authorList>
            <consortium name="Pathogen Informatics"/>
        </authorList>
    </citation>
    <scope>NUCLEOTIDE SEQUENCE [LARGE SCALE GENOMIC DNA]</scope>
    <source>
        <strain evidence="1 3">2789STDY5834865</strain>
    </source>
</reference>
<reference evidence="2 4" key="2">
    <citation type="submission" date="2018-06" db="EMBL/GenBank/DDBJ databases">
        <authorList>
            <consortium name="Pathogen Informatics"/>
            <person name="Doyle S."/>
        </authorList>
    </citation>
    <scope>NUCLEOTIDE SEQUENCE [LARGE SCALE GENOMIC DNA]</scope>
    <source>
        <strain evidence="2 4">NCTC11224</strain>
    </source>
</reference>
<dbReference type="InterPro" id="IPR029058">
    <property type="entry name" value="AB_hydrolase_fold"/>
</dbReference>
<dbReference type="EMBL" id="UAVW01000009">
    <property type="protein sequence ID" value="SQB11364.1"/>
    <property type="molecule type" value="Genomic_DNA"/>
</dbReference>
<evidence type="ECO:0000313" key="1">
    <source>
        <dbReference type="EMBL" id="CUQ22898.1"/>
    </source>
</evidence>